<dbReference type="Gene3D" id="3.40.50.720">
    <property type="entry name" value="NAD(P)-binding Rossmann-like Domain"/>
    <property type="match status" value="1"/>
</dbReference>
<dbReference type="GO" id="GO:0016491">
    <property type="term" value="F:oxidoreductase activity"/>
    <property type="evidence" value="ECO:0007669"/>
    <property type="project" value="UniProtKB-KW"/>
</dbReference>
<dbReference type="InterPro" id="IPR002347">
    <property type="entry name" value="SDR_fam"/>
</dbReference>
<dbReference type="SUPFAM" id="SSF51735">
    <property type="entry name" value="NAD(P)-binding Rossmann-fold domains"/>
    <property type="match status" value="1"/>
</dbReference>
<keyword evidence="2" id="KW-0560">Oxidoreductase</keyword>
<dbReference type="PANTHER" id="PTHR43899">
    <property type="entry name" value="RH59310P"/>
    <property type="match status" value="1"/>
</dbReference>
<evidence type="ECO:0000313" key="4">
    <source>
        <dbReference type="EMBL" id="QHT84360.1"/>
    </source>
</evidence>
<dbReference type="AlphaFoldDB" id="A0A6C0HVC8"/>
<protein>
    <recommendedName>
        <fullName evidence="5">SDR family NAD(P)-dependent oxidoreductase</fullName>
    </recommendedName>
</protein>
<reference evidence="4" key="1">
    <citation type="journal article" date="2020" name="Nature">
        <title>Giant virus diversity and host interactions through global metagenomics.</title>
        <authorList>
            <person name="Schulz F."/>
            <person name="Roux S."/>
            <person name="Paez-Espino D."/>
            <person name="Jungbluth S."/>
            <person name="Walsh D.A."/>
            <person name="Denef V.J."/>
            <person name="McMahon K.D."/>
            <person name="Konstantinidis K.T."/>
            <person name="Eloe-Fadrosh E.A."/>
            <person name="Kyrpides N.C."/>
            <person name="Woyke T."/>
        </authorList>
    </citation>
    <scope>NUCLEOTIDE SEQUENCE</scope>
    <source>
        <strain evidence="4">GVMAG-M-3300023184-177</strain>
    </source>
</reference>
<keyword evidence="3" id="KW-0472">Membrane</keyword>
<dbReference type="PANTHER" id="PTHR43899:SF13">
    <property type="entry name" value="RH59310P"/>
    <property type="match status" value="1"/>
</dbReference>
<dbReference type="InterPro" id="IPR036291">
    <property type="entry name" value="NAD(P)-bd_dom_sf"/>
</dbReference>
<sequence>MTNLEKLLLIIIIIFIVGPIISFIGQIIYKSTVPCNNLIERYGNDSYVMITGASRGQGQFLAYEFAKRKFNLILIGSTRTNSTAEYIRNNYKVNVIVIIKDFSNSLNDNWLSEIEDAFNNYDISVLINNVGNRSASDPSHLQSDEKIRSSLITGSYPQIKLTNLALKYMIERLKNKSEYKCGIIFNTAQCIHPTFLLSQYYQTGEISVPYLSVYEATNAFGYYHANSLIKEYKNYNIDMLNIMPGAVITENTEFLKDIPFAIDAKTFAKNIIRLLGNWHGATCAYWGHDISSLLIGLAPWAKEKILNKVGLTLAQSLKEIN</sequence>
<organism evidence="4">
    <name type="scientific">viral metagenome</name>
    <dbReference type="NCBI Taxonomy" id="1070528"/>
    <lineage>
        <taxon>unclassified sequences</taxon>
        <taxon>metagenomes</taxon>
        <taxon>organismal metagenomes</taxon>
    </lineage>
</organism>
<dbReference type="InterPro" id="IPR051019">
    <property type="entry name" value="VLCFA-Steroid_DH"/>
</dbReference>
<evidence type="ECO:0000256" key="3">
    <source>
        <dbReference type="SAM" id="Phobius"/>
    </source>
</evidence>
<accession>A0A6C0HVC8</accession>
<keyword evidence="3" id="KW-1133">Transmembrane helix</keyword>
<comment type="similarity">
    <text evidence="1">Belongs to the short-chain dehydrogenases/reductases (SDR) family.</text>
</comment>
<keyword evidence="3" id="KW-0812">Transmembrane</keyword>
<evidence type="ECO:0008006" key="5">
    <source>
        <dbReference type="Google" id="ProtNLM"/>
    </source>
</evidence>
<evidence type="ECO:0000256" key="2">
    <source>
        <dbReference type="ARBA" id="ARBA00023002"/>
    </source>
</evidence>
<dbReference type="PRINTS" id="PR00081">
    <property type="entry name" value="GDHRDH"/>
</dbReference>
<evidence type="ECO:0000256" key="1">
    <source>
        <dbReference type="ARBA" id="ARBA00006484"/>
    </source>
</evidence>
<dbReference type="Pfam" id="PF00106">
    <property type="entry name" value="adh_short"/>
    <property type="match status" value="1"/>
</dbReference>
<feature type="transmembrane region" description="Helical" evidence="3">
    <location>
        <begin position="7"/>
        <end position="29"/>
    </location>
</feature>
<name>A0A6C0HVC8_9ZZZZ</name>
<proteinExistence type="inferred from homology"/>
<dbReference type="EMBL" id="MN740017">
    <property type="protein sequence ID" value="QHT84360.1"/>
    <property type="molecule type" value="Genomic_DNA"/>
</dbReference>